<dbReference type="GO" id="GO:0016887">
    <property type="term" value="F:ATP hydrolysis activity"/>
    <property type="evidence" value="ECO:0007669"/>
    <property type="project" value="InterPro"/>
</dbReference>
<dbReference type="Gene3D" id="3.40.50.300">
    <property type="entry name" value="P-loop containing nucleotide triphosphate hydrolases"/>
    <property type="match status" value="1"/>
</dbReference>
<comment type="similarity">
    <text evidence="2">Belongs to the ABC transporter superfamily.</text>
</comment>
<evidence type="ECO:0000259" key="9">
    <source>
        <dbReference type="PROSITE" id="PS50893"/>
    </source>
</evidence>
<reference evidence="10 11" key="1">
    <citation type="submission" date="2017-03" db="EMBL/GenBank/DDBJ databases">
        <authorList>
            <person name="Afonso C.L."/>
            <person name="Miller P.J."/>
            <person name="Scott M.A."/>
            <person name="Spackman E."/>
            <person name="Goraichik I."/>
            <person name="Dimitrov K.M."/>
            <person name="Suarez D.L."/>
            <person name="Swayne D.E."/>
        </authorList>
    </citation>
    <scope>NUCLEOTIDE SEQUENCE [LARGE SCALE GENOMIC DNA]</scope>
    <source>
        <strain evidence="10 11">CECT 7639</strain>
    </source>
</reference>
<evidence type="ECO:0000313" key="11">
    <source>
        <dbReference type="Proteomes" id="UP000193077"/>
    </source>
</evidence>
<evidence type="ECO:0000313" key="10">
    <source>
        <dbReference type="EMBL" id="SLN73333.1"/>
    </source>
</evidence>
<keyword evidence="5" id="KW-0547">Nucleotide-binding</keyword>
<evidence type="ECO:0000256" key="2">
    <source>
        <dbReference type="ARBA" id="ARBA00005417"/>
    </source>
</evidence>
<dbReference type="InterPro" id="IPR003439">
    <property type="entry name" value="ABC_transporter-like_ATP-bd"/>
</dbReference>
<dbReference type="PROSITE" id="PS00211">
    <property type="entry name" value="ABC_TRANSPORTER_1"/>
    <property type="match status" value="1"/>
</dbReference>
<dbReference type="CDD" id="cd03262">
    <property type="entry name" value="ABC_HisP_GlnQ"/>
    <property type="match status" value="1"/>
</dbReference>
<dbReference type="InterPro" id="IPR014343">
    <property type="entry name" value="Ectoine_EhuA"/>
</dbReference>
<dbReference type="InterPro" id="IPR030679">
    <property type="entry name" value="ABC_ATPase_HisP-typ"/>
</dbReference>
<name>A0A1Y5TUM9_9RHOB</name>
<protein>
    <submittedName>
        <fullName evidence="10">Glutamine transport ATP-binding protein GlnQ</fullName>
    </submittedName>
</protein>
<dbReference type="PANTHER" id="PTHR43166:SF9">
    <property type="entry name" value="GLUTAMATE_ASPARTATE IMPORT ATP-BINDING PROTEIN GLTL"/>
    <property type="match status" value="1"/>
</dbReference>
<keyword evidence="6 10" id="KW-0067">ATP-binding</keyword>
<dbReference type="InterPro" id="IPR003593">
    <property type="entry name" value="AAA+_ATPase"/>
</dbReference>
<organism evidence="10 11">
    <name type="scientific">Falsiruegeria litorea R37</name>
    <dbReference type="NCBI Taxonomy" id="1200284"/>
    <lineage>
        <taxon>Bacteria</taxon>
        <taxon>Pseudomonadati</taxon>
        <taxon>Pseudomonadota</taxon>
        <taxon>Alphaproteobacteria</taxon>
        <taxon>Rhodobacterales</taxon>
        <taxon>Roseobacteraceae</taxon>
        <taxon>Falsiruegeria</taxon>
    </lineage>
</organism>
<feature type="domain" description="ABC transporter" evidence="9">
    <location>
        <begin position="6"/>
        <end position="251"/>
    </location>
</feature>
<dbReference type="PANTHER" id="PTHR43166">
    <property type="entry name" value="AMINO ACID IMPORT ATP-BINDING PROTEIN"/>
    <property type="match status" value="1"/>
</dbReference>
<evidence type="ECO:0000256" key="8">
    <source>
        <dbReference type="ARBA" id="ARBA00023136"/>
    </source>
</evidence>
<dbReference type="InterPro" id="IPR027417">
    <property type="entry name" value="P-loop_NTPase"/>
</dbReference>
<dbReference type="GO" id="GO:0005524">
    <property type="term" value="F:ATP binding"/>
    <property type="evidence" value="ECO:0007669"/>
    <property type="project" value="UniProtKB-KW"/>
</dbReference>
<dbReference type="EMBL" id="FWFO01000008">
    <property type="protein sequence ID" value="SLN73333.1"/>
    <property type="molecule type" value="Genomic_DNA"/>
</dbReference>
<dbReference type="SUPFAM" id="SSF52540">
    <property type="entry name" value="P-loop containing nucleoside triphosphate hydrolases"/>
    <property type="match status" value="1"/>
</dbReference>
<accession>A0A1Y5TUM9</accession>
<gene>
    <name evidence="10" type="primary">glnQ_4</name>
    <name evidence="10" type="ORF">TRL7639_04405</name>
</gene>
<dbReference type="PIRSF" id="PIRSF039085">
    <property type="entry name" value="ABC_ATPase_HisP"/>
    <property type="match status" value="1"/>
</dbReference>
<keyword evidence="11" id="KW-1185">Reference proteome</keyword>
<evidence type="ECO:0000256" key="5">
    <source>
        <dbReference type="ARBA" id="ARBA00022741"/>
    </source>
</evidence>
<evidence type="ECO:0000256" key="7">
    <source>
        <dbReference type="ARBA" id="ARBA00022970"/>
    </source>
</evidence>
<dbReference type="FunFam" id="3.40.50.300:FF:000020">
    <property type="entry name" value="Amino acid ABC transporter ATP-binding component"/>
    <property type="match status" value="1"/>
</dbReference>
<evidence type="ECO:0000256" key="3">
    <source>
        <dbReference type="ARBA" id="ARBA00022448"/>
    </source>
</evidence>
<keyword evidence="4" id="KW-1003">Cell membrane</keyword>
<dbReference type="InterPro" id="IPR017871">
    <property type="entry name" value="ABC_transporter-like_CS"/>
</dbReference>
<dbReference type="GO" id="GO:0005886">
    <property type="term" value="C:plasma membrane"/>
    <property type="evidence" value="ECO:0007669"/>
    <property type="project" value="UniProtKB-SubCell"/>
</dbReference>
<evidence type="ECO:0000256" key="4">
    <source>
        <dbReference type="ARBA" id="ARBA00022475"/>
    </source>
</evidence>
<evidence type="ECO:0000256" key="1">
    <source>
        <dbReference type="ARBA" id="ARBA00004202"/>
    </source>
</evidence>
<dbReference type="InterPro" id="IPR050086">
    <property type="entry name" value="MetN_ABC_transporter-like"/>
</dbReference>
<keyword evidence="3" id="KW-0813">Transport</keyword>
<dbReference type="Proteomes" id="UP000193077">
    <property type="component" value="Unassembled WGS sequence"/>
</dbReference>
<dbReference type="Pfam" id="PF00005">
    <property type="entry name" value="ABC_tran"/>
    <property type="match status" value="1"/>
</dbReference>
<proteinExistence type="inferred from homology"/>
<dbReference type="PROSITE" id="PS50893">
    <property type="entry name" value="ABC_TRANSPORTER_2"/>
    <property type="match status" value="1"/>
</dbReference>
<keyword evidence="7" id="KW-0029">Amino-acid transport</keyword>
<sequence>MTQPMIQFDKVLKAYGALQVLKDLDFTVDKGEVVSIIGPSGSGKTTVLRVLMTLEPIQGGTMYVDGEPLNRMQANGELVDASAAHIRRIRSKIGMVFQSFNLFPHMTALENCNESPIYTQGKTKAEATEESMRLLDMVGLADKAGHYPSQLSGGQQQRVAIARTLAMHPEVLLFDEPTSALDPEMVGEVLEVIRELARSGNYTILLVTHQMGFAREVSDRVCFFDGGRMVEQGLPDDLFGNPQNERLQQFLSKVLEAG</sequence>
<evidence type="ECO:0000256" key="6">
    <source>
        <dbReference type="ARBA" id="ARBA00022840"/>
    </source>
</evidence>
<dbReference type="NCBIfam" id="TIGR03005">
    <property type="entry name" value="ectoine_ehuA"/>
    <property type="match status" value="1"/>
</dbReference>
<dbReference type="AlphaFoldDB" id="A0A1Y5TUM9"/>
<dbReference type="SMART" id="SM00382">
    <property type="entry name" value="AAA"/>
    <property type="match status" value="1"/>
</dbReference>
<dbReference type="GO" id="GO:0015424">
    <property type="term" value="F:ABC-type amino acid transporter activity"/>
    <property type="evidence" value="ECO:0007669"/>
    <property type="project" value="InterPro"/>
</dbReference>
<keyword evidence="8" id="KW-0472">Membrane</keyword>
<comment type="subcellular location">
    <subcellularLocation>
        <location evidence="1">Cell membrane</location>
        <topology evidence="1">Peripheral membrane protein</topology>
    </subcellularLocation>
</comment>